<dbReference type="Pfam" id="PF01966">
    <property type="entry name" value="HD"/>
    <property type="match status" value="1"/>
</dbReference>
<sequence>MIYDLKMFDVMSAFINAIDVVNPILKHHHRRVAIIAYYLGEACGLNTFQQSNLILACSLHDIGALTVKDSLELKELDVVNPEAHERLGAGIISSFTPFEHMSKIIRHHHVKASDKAINDELAVPYESFILHLADRIEILLKTDELALNQKAYVISTLSELKGSLFDETVYRAFLDLAEKEQFWFDIDYMGMHDLLEKVDFDCFSIENNLATVNDLVATLSKVIDYKSRYTAAHSARVAHVAFRLAKQMSLEDKVCSGIKLAAYMHDFGKIAIPTEILEKPTSLTKEEFNIMMTHPYYTYEILKHVKGIEELAMWAGSHHEKLDNSGYPKKTKAQNIGIEIQIIIYADIFSALSEDRPYRRSMELDKVMETIKNEYKGIVGSTVYEVMLPMAEPLFCEIKEIRETINEEYDHIIHPVN</sequence>
<dbReference type="InterPro" id="IPR006674">
    <property type="entry name" value="HD_domain"/>
</dbReference>
<evidence type="ECO:0000313" key="3">
    <source>
        <dbReference type="Proteomes" id="UP000279029"/>
    </source>
</evidence>
<dbReference type="Gene3D" id="1.10.3210.10">
    <property type="entry name" value="Hypothetical protein af1432"/>
    <property type="match status" value="2"/>
</dbReference>
<dbReference type="Pfam" id="PF13487">
    <property type="entry name" value="HD_5"/>
    <property type="match status" value="1"/>
</dbReference>
<proteinExistence type="predicted"/>
<dbReference type="EMBL" id="LR130778">
    <property type="protein sequence ID" value="VDN46725.1"/>
    <property type="molecule type" value="Genomic_DNA"/>
</dbReference>
<dbReference type="RefSeq" id="WP_125136179.1">
    <property type="nucleotide sequence ID" value="NZ_LR130778.1"/>
</dbReference>
<accession>A0A3P7NV08</accession>
<dbReference type="CDD" id="cd00077">
    <property type="entry name" value="HDc"/>
    <property type="match status" value="2"/>
</dbReference>
<evidence type="ECO:0000259" key="1">
    <source>
        <dbReference type="PROSITE" id="PS51832"/>
    </source>
</evidence>
<dbReference type="InterPro" id="IPR037522">
    <property type="entry name" value="HD_GYP_dom"/>
</dbReference>
<name>A0A3P7NV08_9FIRM</name>
<dbReference type="PANTHER" id="PTHR43155">
    <property type="entry name" value="CYCLIC DI-GMP PHOSPHODIESTERASE PA4108-RELATED"/>
    <property type="match status" value="1"/>
</dbReference>
<reference evidence="2 3" key="1">
    <citation type="submission" date="2018-09" db="EMBL/GenBank/DDBJ databases">
        <authorList>
            <person name="Postec A."/>
        </authorList>
    </citation>
    <scope>NUCLEOTIDE SEQUENCE [LARGE SCALE GENOMIC DNA]</scope>
    <source>
        <strain evidence="2">70B-A</strain>
    </source>
</reference>
<dbReference type="AlphaFoldDB" id="A0A3P7NV08"/>
<keyword evidence="3" id="KW-1185">Reference proteome</keyword>
<dbReference type="PROSITE" id="PS51832">
    <property type="entry name" value="HD_GYP"/>
    <property type="match status" value="1"/>
</dbReference>
<dbReference type="KEGG" id="cbar:PATL70BA_0851"/>
<evidence type="ECO:0000313" key="2">
    <source>
        <dbReference type="EMBL" id="VDN46725.1"/>
    </source>
</evidence>
<dbReference type="OrthoDB" id="9804747at2"/>
<dbReference type="PANTHER" id="PTHR43155:SF1">
    <property type="entry name" value="3'3'-CGAMP-SPECIFIC PHOSPHODIESTERASE 1"/>
    <property type="match status" value="1"/>
</dbReference>
<gene>
    <name evidence="2" type="ORF">PATL70BA_0851</name>
</gene>
<dbReference type="SUPFAM" id="SSF109604">
    <property type="entry name" value="HD-domain/PDEase-like"/>
    <property type="match status" value="2"/>
</dbReference>
<dbReference type="Proteomes" id="UP000279029">
    <property type="component" value="Chromosome"/>
</dbReference>
<protein>
    <recommendedName>
        <fullName evidence="1">HD-GYP domain-containing protein</fullName>
    </recommendedName>
</protein>
<organism evidence="2 3">
    <name type="scientific">Petrocella atlantisensis</name>
    <dbReference type="NCBI Taxonomy" id="2173034"/>
    <lineage>
        <taxon>Bacteria</taxon>
        <taxon>Bacillati</taxon>
        <taxon>Bacillota</taxon>
        <taxon>Clostridia</taxon>
        <taxon>Lachnospirales</taxon>
        <taxon>Vallitaleaceae</taxon>
        <taxon>Petrocella</taxon>
    </lineage>
</organism>
<dbReference type="InterPro" id="IPR003607">
    <property type="entry name" value="HD/PDEase_dom"/>
</dbReference>
<feature type="domain" description="HD-GYP" evidence="1">
    <location>
        <begin position="208"/>
        <end position="403"/>
    </location>
</feature>
<dbReference type="SMART" id="SM00471">
    <property type="entry name" value="HDc"/>
    <property type="match status" value="2"/>
</dbReference>